<sequence>MDEEQIRNMTANAVTVSTDQLERLGRDLHDIRREIGKQNAGELQSTLVGHETTRCGGVVPTRVVLPTPVPTELAYRLSASDLVHRDPVEFGLDQPTVGPPVRRPNRPTICRVRDAWTSPHGRPFVSDAIDTKTLATTMSNVDEKPGRPTR</sequence>
<dbReference type="Proteomes" id="UP000617743">
    <property type="component" value="Unassembled WGS sequence"/>
</dbReference>
<keyword evidence="2" id="KW-1185">Reference proteome</keyword>
<reference evidence="2" key="1">
    <citation type="journal article" date="2019" name="Int. J. Syst. Evol. Microbiol.">
        <title>The Global Catalogue of Microorganisms (GCM) 10K type strain sequencing project: providing services to taxonomists for standard genome sequencing and annotation.</title>
        <authorList>
            <consortium name="The Broad Institute Genomics Platform"/>
            <consortium name="The Broad Institute Genome Sequencing Center for Infectious Disease"/>
            <person name="Wu L."/>
            <person name="Ma J."/>
        </authorList>
    </citation>
    <scope>NUCLEOTIDE SEQUENCE [LARGE SCALE GENOMIC DNA]</scope>
    <source>
        <strain evidence="2">JCM 4866</strain>
    </source>
</reference>
<evidence type="ECO:0000313" key="1">
    <source>
        <dbReference type="EMBL" id="GGW90304.1"/>
    </source>
</evidence>
<proteinExistence type="predicted"/>
<comment type="caution">
    <text evidence="1">The sequence shown here is derived from an EMBL/GenBank/DDBJ whole genome shotgun (WGS) entry which is preliminary data.</text>
</comment>
<accession>A0ABQ2X0V1</accession>
<protein>
    <submittedName>
        <fullName evidence="1">Uncharacterized protein</fullName>
    </submittedName>
</protein>
<dbReference type="EMBL" id="BMWC01000002">
    <property type="protein sequence ID" value="GGW90304.1"/>
    <property type="molecule type" value="Genomic_DNA"/>
</dbReference>
<name>A0ABQ2X0V1_9ACTN</name>
<gene>
    <name evidence="1" type="ORF">GCM10010383_19810</name>
</gene>
<organism evidence="1 2">
    <name type="scientific">Streptomyces lomondensis</name>
    <dbReference type="NCBI Taxonomy" id="68229"/>
    <lineage>
        <taxon>Bacteria</taxon>
        <taxon>Bacillati</taxon>
        <taxon>Actinomycetota</taxon>
        <taxon>Actinomycetes</taxon>
        <taxon>Kitasatosporales</taxon>
        <taxon>Streptomycetaceae</taxon>
        <taxon>Streptomyces</taxon>
    </lineage>
</organism>
<evidence type="ECO:0000313" key="2">
    <source>
        <dbReference type="Proteomes" id="UP000617743"/>
    </source>
</evidence>